<reference evidence="1" key="1">
    <citation type="journal article" date="2005" name="Environ. Microbiol.">
        <title>Genetic and functional properties of uncultivated thermophilic crenarchaeotes from a subsurface gold mine as revealed by analysis of genome fragments.</title>
        <authorList>
            <person name="Nunoura T."/>
            <person name="Hirayama H."/>
            <person name="Takami H."/>
            <person name="Oida H."/>
            <person name="Nishi S."/>
            <person name="Shimamura S."/>
            <person name="Suzuki Y."/>
            <person name="Inagaki F."/>
            <person name="Takai K."/>
            <person name="Nealson K.H."/>
            <person name="Horikoshi K."/>
        </authorList>
    </citation>
    <scope>NUCLEOTIDE SEQUENCE</scope>
</reference>
<gene>
    <name evidence="1" type="ORF">HGMM_F45C05C22</name>
</gene>
<name>H5SVX1_9CREN</name>
<dbReference type="AlphaFoldDB" id="H5SVX1"/>
<sequence>MMMGRASMMMDPTMMFGMPMMMQMMMQMQMMGMGQGMGMGQAAIAQIQQMQQQMNAWMRSHYIVQGGSIAIGDSMYMIEAGNARISDDGRVFVNAVIDQGLNRNGKVIAWGTLGSDDGLKGRILLWEARTLLHSVKFTAKGSVEDAF</sequence>
<organism evidence="1">
    <name type="scientific">uncultured crenarchaeote</name>
    <dbReference type="NCBI Taxonomy" id="29281"/>
    <lineage>
        <taxon>Archaea</taxon>
        <taxon>Thermoproteota</taxon>
        <taxon>environmental samples</taxon>
    </lineage>
</organism>
<protein>
    <submittedName>
        <fullName evidence="1">Hypothetical conserved protein</fullName>
    </submittedName>
</protein>
<evidence type="ECO:0000313" key="1">
    <source>
        <dbReference type="EMBL" id="BAL60307.1"/>
    </source>
</evidence>
<accession>H5SVX1</accession>
<dbReference type="EMBL" id="AP011903">
    <property type="protein sequence ID" value="BAL60307.1"/>
    <property type="molecule type" value="Genomic_DNA"/>
</dbReference>
<proteinExistence type="predicted"/>
<reference evidence="1" key="2">
    <citation type="journal article" date="2012" name="PLoS ONE">
        <title>A Deeply Branching Thermophilic Bacterium with an Ancient Acetyl-CoA Pathway Dominates a Subsurface Ecosystem.</title>
        <authorList>
            <person name="Takami H."/>
            <person name="Noguchi H."/>
            <person name="Takaki Y."/>
            <person name="Uchiyama I."/>
            <person name="Toyoda A."/>
            <person name="Nishi S."/>
            <person name="Chee G.-J."/>
            <person name="Arai W."/>
            <person name="Nunoura T."/>
            <person name="Itoh T."/>
            <person name="Hattori M."/>
            <person name="Takai K."/>
        </authorList>
    </citation>
    <scope>NUCLEOTIDE SEQUENCE</scope>
</reference>